<dbReference type="InterPro" id="IPR003753">
    <property type="entry name" value="Exonuc_VII_L"/>
</dbReference>
<comment type="subcellular location">
    <subcellularLocation>
        <location evidence="5 6">Cytoplasm</location>
    </subcellularLocation>
</comment>
<dbReference type="InterPro" id="IPR020579">
    <property type="entry name" value="Exonuc_VII_lsu_C"/>
</dbReference>
<evidence type="ECO:0000313" key="11">
    <source>
        <dbReference type="Proteomes" id="UP000198356"/>
    </source>
</evidence>
<sequence>MAENGDNPNTLAGMLQSRARGRRQKPAPKPSLPQLGFEFPVPPAKKPPEVRFAPIVLQEPIAAPKPAVLAPAEGRVWSVRSLVANIRQQVERGYTDLWVEGEISNLRPAPSGHLYFTLKDGEAQLPIVLFRRQAQLLRFRPKDGVQVKVRGKISIYESRGQLQLIAETLEELGAGAMQRAFEQLKAKLRAEGLFDLPKKPLPPFPQCVGIVTSATGAALQDIIHVVRRRHARLNLLVYPAVVQGPQCARTVARGIRWFNANAGRVDVIVIARGGGSIEDLAGFNDEQLARVIAASELPIVSAIGHEVDFTIADFVADLRAPTPSAAAELVTAAQHRIEERVQALSARVHRAGQYHLMHARQRLARLSADMVLRRVRDGIERREQRIDELRFRLAAASDRLLRNRAQRLNALEARLRRQDPTLRLADAQRRLARAGEALQRISTHMTVIRHARLARLEGRLHALSPLAVLSRGYALVYAEDGALLRSAAGAATGQTIRARLAQGSVRATITEIQNT</sequence>
<evidence type="ECO:0000256" key="2">
    <source>
        <dbReference type="ARBA" id="ARBA00022722"/>
    </source>
</evidence>
<dbReference type="CDD" id="cd04489">
    <property type="entry name" value="ExoVII_LU_OBF"/>
    <property type="match status" value="1"/>
</dbReference>
<proteinExistence type="inferred from homology"/>
<feature type="region of interest" description="Disordered" evidence="7">
    <location>
        <begin position="1"/>
        <end position="37"/>
    </location>
</feature>
<dbReference type="AlphaFoldDB" id="A0A239L613"/>
<reference evidence="10 11" key="1">
    <citation type="submission" date="2017-06" db="EMBL/GenBank/DDBJ databases">
        <authorList>
            <person name="Kim H.J."/>
            <person name="Triplett B.A."/>
        </authorList>
    </citation>
    <scope>NUCLEOTIDE SEQUENCE [LARGE SCALE GENOMIC DNA]</scope>
    <source>
        <strain evidence="10 11">DSM 18704</strain>
    </source>
</reference>
<dbReference type="InterPro" id="IPR025824">
    <property type="entry name" value="OB-fold_nuc-bd_dom"/>
</dbReference>
<accession>A0A239L613</accession>
<dbReference type="EMBL" id="FZOU01000006">
    <property type="protein sequence ID" value="SNT25740.1"/>
    <property type="molecule type" value="Genomic_DNA"/>
</dbReference>
<dbReference type="OrthoDB" id="9802795at2"/>
<name>A0A239L613_9BACT</name>
<evidence type="ECO:0000256" key="7">
    <source>
        <dbReference type="SAM" id="MobiDB-lite"/>
    </source>
</evidence>
<dbReference type="Pfam" id="PF13742">
    <property type="entry name" value="tRNA_anti_2"/>
    <property type="match status" value="1"/>
</dbReference>
<keyword evidence="11" id="KW-1185">Reference proteome</keyword>
<dbReference type="EC" id="3.1.11.6" evidence="5"/>
<dbReference type="GO" id="GO:0009318">
    <property type="term" value="C:exodeoxyribonuclease VII complex"/>
    <property type="evidence" value="ECO:0007669"/>
    <property type="project" value="UniProtKB-UniRule"/>
</dbReference>
<dbReference type="GO" id="GO:0006308">
    <property type="term" value="P:DNA catabolic process"/>
    <property type="evidence" value="ECO:0007669"/>
    <property type="project" value="UniProtKB-UniRule"/>
</dbReference>
<dbReference type="Pfam" id="PF02601">
    <property type="entry name" value="Exonuc_VII_L"/>
    <property type="match status" value="1"/>
</dbReference>
<evidence type="ECO:0000259" key="9">
    <source>
        <dbReference type="Pfam" id="PF13742"/>
    </source>
</evidence>
<evidence type="ECO:0000313" key="10">
    <source>
        <dbReference type="EMBL" id="SNT25740.1"/>
    </source>
</evidence>
<comment type="function">
    <text evidence="5">Bidirectionally degrades single-stranded DNA into large acid-insoluble oligonucleotides, which are then degraded further into small acid-soluble oligonucleotides.</text>
</comment>
<feature type="compositionally biased region" description="Polar residues" evidence="7">
    <location>
        <begin position="1"/>
        <end position="10"/>
    </location>
</feature>
<feature type="domain" description="OB-fold nucleic acid binding" evidence="9">
    <location>
        <begin position="77"/>
        <end position="169"/>
    </location>
</feature>
<evidence type="ECO:0000256" key="1">
    <source>
        <dbReference type="ARBA" id="ARBA00022490"/>
    </source>
</evidence>
<comment type="catalytic activity">
    <reaction evidence="5 6">
        <text>Exonucleolytic cleavage in either 5'- to 3'- or 3'- to 5'-direction to yield nucleoside 5'-phosphates.</text>
        <dbReference type="EC" id="3.1.11.6"/>
    </reaction>
</comment>
<comment type="similarity">
    <text evidence="5 6">Belongs to the XseA family.</text>
</comment>
<dbReference type="Proteomes" id="UP000198356">
    <property type="component" value="Unassembled WGS sequence"/>
</dbReference>
<evidence type="ECO:0000259" key="8">
    <source>
        <dbReference type="Pfam" id="PF02601"/>
    </source>
</evidence>
<evidence type="ECO:0000256" key="5">
    <source>
        <dbReference type="HAMAP-Rule" id="MF_00378"/>
    </source>
</evidence>
<comment type="subunit">
    <text evidence="5">Heterooligomer composed of large and small subunits.</text>
</comment>
<keyword evidence="2 5" id="KW-0540">Nuclease</keyword>
<dbReference type="GO" id="GO:0008855">
    <property type="term" value="F:exodeoxyribonuclease VII activity"/>
    <property type="evidence" value="ECO:0007669"/>
    <property type="project" value="UniProtKB-UniRule"/>
</dbReference>
<dbReference type="HAMAP" id="MF_00378">
    <property type="entry name" value="Exonuc_7_L"/>
    <property type="match status" value="1"/>
</dbReference>
<keyword evidence="3 5" id="KW-0378">Hydrolase</keyword>
<keyword evidence="4 5" id="KW-0269">Exonuclease</keyword>
<protein>
    <recommendedName>
        <fullName evidence="5">Exodeoxyribonuclease 7 large subunit</fullName>
        <ecNumber evidence="5">3.1.11.6</ecNumber>
    </recommendedName>
    <alternativeName>
        <fullName evidence="5">Exodeoxyribonuclease VII large subunit</fullName>
        <shortName evidence="5">Exonuclease VII large subunit</shortName>
    </alternativeName>
</protein>
<dbReference type="GO" id="GO:0005737">
    <property type="term" value="C:cytoplasm"/>
    <property type="evidence" value="ECO:0007669"/>
    <property type="project" value="UniProtKB-SubCell"/>
</dbReference>
<gene>
    <name evidence="5" type="primary">xseA</name>
    <name evidence="10" type="ORF">SAMN05421770_106127</name>
</gene>
<dbReference type="PANTHER" id="PTHR30008">
    <property type="entry name" value="EXODEOXYRIBONUCLEASE 7 LARGE SUBUNIT"/>
    <property type="match status" value="1"/>
</dbReference>
<feature type="domain" description="Exonuclease VII large subunit C-terminal" evidence="8">
    <location>
        <begin position="198"/>
        <end position="507"/>
    </location>
</feature>
<dbReference type="NCBIfam" id="TIGR00237">
    <property type="entry name" value="xseA"/>
    <property type="match status" value="1"/>
</dbReference>
<evidence type="ECO:0000256" key="6">
    <source>
        <dbReference type="RuleBase" id="RU004355"/>
    </source>
</evidence>
<evidence type="ECO:0000256" key="3">
    <source>
        <dbReference type="ARBA" id="ARBA00022801"/>
    </source>
</evidence>
<dbReference type="RefSeq" id="WP_089409461.1">
    <property type="nucleotide sequence ID" value="NZ_FZOU01000006.1"/>
</dbReference>
<dbReference type="PANTHER" id="PTHR30008:SF0">
    <property type="entry name" value="EXODEOXYRIBONUCLEASE 7 LARGE SUBUNIT"/>
    <property type="match status" value="1"/>
</dbReference>
<evidence type="ECO:0000256" key="4">
    <source>
        <dbReference type="ARBA" id="ARBA00022839"/>
    </source>
</evidence>
<dbReference type="GO" id="GO:0003676">
    <property type="term" value="F:nucleic acid binding"/>
    <property type="evidence" value="ECO:0007669"/>
    <property type="project" value="InterPro"/>
</dbReference>
<keyword evidence="1 5" id="KW-0963">Cytoplasm</keyword>
<organism evidence="10 11">
    <name type="scientific">Granulicella rosea</name>
    <dbReference type="NCBI Taxonomy" id="474952"/>
    <lineage>
        <taxon>Bacteria</taxon>
        <taxon>Pseudomonadati</taxon>
        <taxon>Acidobacteriota</taxon>
        <taxon>Terriglobia</taxon>
        <taxon>Terriglobales</taxon>
        <taxon>Acidobacteriaceae</taxon>
        <taxon>Granulicella</taxon>
    </lineage>
</organism>